<dbReference type="PROSITE" id="PS50240">
    <property type="entry name" value="TRYPSIN_DOM"/>
    <property type="match status" value="1"/>
</dbReference>
<reference evidence="6 7" key="1">
    <citation type="submission" date="2019-02" db="EMBL/GenBank/DDBJ databases">
        <title>Genome sequences of Aliivibrio finisterrensis strains from farmed Atlantic salmon.</title>
        <authorList>
            <person name="Bowman J.P."/>
        </authorList>
    </citation>
    <scope>NUCLEOTIDE SEQUENCE [LARGE SCALE GENOMIC DNA]</scope>
    <source>
        <strain evidence="6 7">A32</strain>
    </source>
</reference>
<dbReference type="InterPro" id="IPR009003">
    <property type="entry name" value="Peptidase_S1_PA"/>
</dbReference>
<dbReference type="GeneID" id="56274278"/>
<dbReference type="SUPFAM" id="SSF50494">
    <property type="entry name" value="Trypsin-like serine proteases"/>
    <property type="match status" value="1"/>
</dbReference>
<dbReference type="PANTHER" id="PTHR24276:SF98">
    <property type="entry name" value="FI18310P1-RELATED"/>
    <property type="match status" value="1"/>
</dbReference>
<evidence type="ECO:0000256" key="1">
    <source>
        <dbReference type="ARBA" id="ARBA00007664"/>
    </source>
</evidence>
<feature type="domain" description="Peptidase S1" evidence="5">
    <location>
        <begin position="29"/>
        <end position="285"/>
    </location>
</feature>
<keyword evidence="3" id="KW-0720">Serine protease</keyword>
<evidence type="ECO:0000256" key="2">
    <source>
        <dbReference type="ARBA" id="ARBA00023157"/>
    </source>
</evidence>
<proteinExistence type="inferred from homology"/>
<dbReference type="FunFam" id="2.40.10.10:FF:000068">
    <property type="entry name" value="transmembrane protease serine 2"/>
    <property type="match status" value="1"/>
</dbReference>
<comment type="similarity">
    <text evidence="1">Belongs to the peptidase S1 family.</text>
</comment>
<evidence type="ECO:0000256" key="4">
    <source>
        <dbReference type="SAM" id="SignalP"/>
    </source>
</evidence>
<dbReference type="InterPro" id="IPR001254">
    <property type="entry name" value="Trypsin_dom"/>
</dbReference>
<dbReference type="InterPro" id="IPR018114">
    <property type="entry name" value="TRYPSIN_HIS"/>
</dbReference>
<dbReference type="CDD" id="cd00190">
    <property type="entry name" value="Tryp_SPc"/>
    <property type="match status" value="1"/>
</dbReference>
<organism evidence="6 7">
    <name type="scientific">Aliivibrio finisterrensis</name>
    <dbReference type="NCBI Taxonomy" id="511998"/>
    <lineage>
        <taxon>Bacteria</taxon>
        <taxon>Pseudomonadati</taxon>
        <taxon>Pseudomonadota</taxon>
        <taxon>Gammaproteobacteria</taxon>
        <taxon>Vibrionales</taxon>
        <taxon>Vibrionaceae</taxon>
        <taxon>Aliivibrio</taxon>
    </lineage>
</organism>
<dbReference type="PROSITE" id="PS00134">
    <property type="entry name" value="TRYPSIN_HIS"/>
    <property type="match status" value="1"/>
</dbReference>
<evidence type="ECO:0000313" key="6">
    <source>
        <dbReference type="EMBL" id="RYU47608.1"/>
    </source>
</evidence>
<dbReference type="PROSITE" id="PS00135">
    <property type="entry name" value="TRYPSIN_SER"/>
    <property type="match status" value="1"/>
</dbReference>
<sequence>MKTLTGLLLSVSLFSSALQAEEVTVAPYIVGGDDADVANYPFMASLMFEYESQPNTIYPFCGGSVLDATHILTAAHCVYDVASYRIRNMKVAIEANNAQEMFAVQRVSVKNIYYPRDYNNSTLLNDVAVLELSEPLPTYSTNHKVKLSDLSEQGYRSANEKFTIIGYGRLDSNTQNADLDFLKAEVEYVNPLDCDVWTNFTTSDKQICTKGKPISGSNLVTATCQGDSGGPLVWSDNGVKTQIGIVSFGPSICGQPNQSNGDPLAAQSVFTDVSQYADWIRKAQSGEIAATRTATDLSDSSGGTLGFGSLLSLALFSLYRRKYS</sequence>
<evidence type="ECO:0000256" key="3">
    <source>
        <dbReference type="RuleBase" id="RU363034"/>
    </source>
</evidence>
<dbReference type="PANTHER" id="PTHR24276">
    <property type="entry name" value="POLYSERASE-RELATED"/>
    <property type="match status" value="1"/>
</dbReference>
<dbReference type="OrthoDB" id="9813836at2"/>
<feature type="signal peptide" evidence="4">
    <location>
        <begin position="1"/>
        <end position="20"/>
    </location>
</feature>
<dbReference type="SMART" id="SM00020">
    <property type="entry name" value="Tryp_SPc"/>
    <property type="match status" value="1"/>
</dbReference>
<dbReference type="InterPro" id="IPR043504">
    <property type="entry name" value="Peptidase_S1_PA_chymotrypsin"/>
</dbReference>
<dbReference type="GO" id="GO:0006508">
    <property type="term" value="P:proteolysis"/>
    <property type="evidence" value="ECO:0007669"/>
    <property type="project" value="UniProtKB-KW"/>
</dbReference>
<evidence type="ECO:0000313" key="7">
    <source>
        <dbReference type="Proteomes" id="UP000293465"/>
    </source>
</evidence>
<name>A0A4Q5KPS3_9GAMM</name>
<dbReference type="GO" id="GO:0004252">
    <property type="term" value="F:serine-type endopeptidase activity"/>
    <property type="evidence" value="ECO:0007669"/>
    <property type="project" value="InterPro"/>
</dbReference>
<protein>
    <submittedName>
        <fullName evidence="6">Serine protease</fullName>
    </submittedName>
</protein>
<evidence type="ECO:0000259" key="5">
    <source>
        <dbReference type="PROSITE" id="PS50240"/>
    </source>
</evidence>
<accession>A0A4Q5KPS3</accession>
<keyword evidence="4" id="KW-0732">Signal</keyword>
<dbReference type="InterPro" id="IPR033116">
    <property type="entry name" value="TRYPSIN_SER"/>
</dbReference>
<dbReference type="InterPro" id="IPR020008">
    <property type="entry name" value="GlyGly_CTERM"/>
</dbReference>
<dbReference type="InterPro" id="IPR001314">
    <property type="entry name" value="Peptidase_S1A"/>
</dbReference>
<feature type="chain" id="PRO_5020499930" evidence="4">
    <location>
        <begin position="21"/>
        <end position="324"/>
    </location>
</feature>
<dbReference type="Gene3D" id="2.40.10.10">
    <property type="entry name" value="Trypsin-like serine proteases"/>
    <property type="match status" value="1"/>
</dbReference>
<dbReference type="InterPro" id="IPR050430">
    <property type="entry name" value="Peptidase_S1"/>
</dbReference>
<dbReference type="Pfam" id="PF00089">
    <property type="entry name" value="Trypsin"/>
    <property type="match status" value="1"/>
</dbReference>
<dbReference type="Proteomes" id="UP000293465">
    <property type="component" value="Unassembled WGS sequence"/>
</dbReference>
<dbReference type="NCBIfam" id="TIGR03501">
    <property type="entry name" value="GlyGly_CTERM"/>
    <property type="match status" value="1"/>
</dbReference>
<dbReference type="PRINTS" id="PR00722">
    <property type="entry name" value="CHYMOTRYPSIN"/>
</dbReference>
<dbReference type="EMBL" id="SEZJ01000003">
    <property type="protein sequence ID" value="RYU47608.1"/>
    <property type="molecule type" value="Genomic_DNA"/>
</dbReference>
<gene>
    <name evidence="6" type="ORF">ERW49_04455</name>
</gene>
<keyword evidence="3" id="KW-0378">Hydrolase</keyword>
<dbReference type="RefSeq" id="WP_130086490.1">
    <property type="nucleotide sequence ID" value="NZ_SEZJ01000003.1"/>
</dbReference>
<keyword evidence="2" id="KW-1015">Disulfide bond</keyword>
<comment type="caution">
    <text evidence="6">The sequence shown here is derived from an EMBL/GenBank/DDBJ whole genome shotgun (WGS) entry which is preliminary data.</text>
</comment>
<keyword evidence="3 6" id="KW-0645">Protease</keyword>
<dbReference type="AlphaFoldDB" id="A0A4Q5KPS3"/>